<protein>
    <submittedName>
        <fullName evidence="1">Uncharacterized protein</fullName>
    </submittedName>
</protein>
<keyword evidence="2" id="KW-1185">Reference proteome</keyword>
<organism evidence="1 2">
    <name type="scientific">Klenkia brasiliensis</name>
    <dbReference type="NCBI Taxonomy" id="333142"/>
    <lineage>
        <taxon>Bacteria</taxon>
        <taxon>Bacillati</taxon>
        <taxon>Actinomycetota</taxon>
        <taxon>Actinomycetes</taxon>
        <taxon>Geodermatophilales</taxon>
        <taxon>Geodermatophilaceae</taxon>
        <taxon>Klenkia</taxon>
    </lineage>
</organism>
<sequence>MTGPDVRVERVVHTSSSADEAWEVLSQVYMRVEPHADSAEASVELATAVSPGLAVDRAGSVPPGAASTPAPVCSTC</sequence>
<gene>
    <name evidence="1" type="ORF">SAMN05660324_0084</name>
</gene>
<evidence type="ECO:0000313" key="1">
    <source>
        <dbReference type="EMBL" id="SDH18018.1"/>
    </source>
</evidence>
<accession>A0A1G8AAP9</accession>
<dbReference type="Proteomes" id="UP000198863">
    <property type="component" value="Unassembled WGS sequence"/>
</dbReference>
<dbReference type="RefSeq" id="WP_131801541.1">
    <property type="nucleotide sequence ID" value="NZ_FNCF01000011.1"/>
</dbReference>
<evidence type="ECO:0000313" key="2">
    <source>
        <dbReference type="Proteomes" id="UP000198863"/>
    </source>
</evidence>
<dbReference type="AlphaFoldDB" id="A0A1G8AAP9"/>
<proteinExistence type="predicted"/>
<name>A0A1G8AAP9_9ACTN</name>
<reference evidence="2" key="1">
    <citation type="submission" date="2016-10" db="EMBL/GenBank/DDBJ databases">
        <authorList>
            <person name="Varghese N."/>
            <person name="Submissions S."/>
        </authorList>
    </citation>
    <scope>NUCLEOTIDE SEQUENCE [LARGE SCALE GENOMIC DNA]</scope>
    <source>
        <strain evidence="2">DSM 44526</strain>
    </source>
</reference>
<dbReference type="EMBL" id="FNCF01000011">
    <property type="protein sequence ID" value="SDH18018.1"/>
    <property type="molecule type" value="Genomic_DNA"/>
</dbReference>